<dbReference type="OrthoDB" id="6206554at2"/>
<gene>
    <name evidence="3" type="ORF">EOS_08350</name>
</gene>
<dbReference type="Proteomes" id="UP000035963">
    <property type="component" value="Unassembled WGS sequence"/>
</dbReference>
<accession>A0A0J1G3J0</accession>
<evidence type="ECO:0000259" key="2">
    <source>
        <dbReference type="PROSITE" id="PS50234"/>
    </source>
</evidence>
<dbReference type="InterPro" id="IPR036465">
    <property type="entry name" value="vWFA_dom_sf"/>
</dbReference>
<evidence type="ECO:0000256" key="1">
    <source>
        <dbReference type="SAM" id="Phobius"/>
    </source>
</evidence>
<keyword evidence="1" id="KW-1133">Transmembrane helix</keyword>
<feature type="transmembrane region" description="Helical" evidence="1">
    <location>
        <begin position="50"/>
        <end position="69"/>
    </location>
</feature>
<dbReference type="SMART" id="SM00327">
    <property type="entry name" value="VWA"/>
    <property type="match status" value="1"/>
</dbReference>
<dbReference type="InterPro" id="IPR002035">
    <property type="entry name" value="VWF_A"/>
</dbReference>
<dbReference type="Pfam" id="PF13519">
    <property type="entry name" value="VWA_2"/>
    <property type="match status" value="1"/>
</dbReference>
<feature type="transmembrane region" description="Helical" evidence="1">
    <location>
        <begin position="301"/>
        <end position="320"/>
    </location>
</feature>
<reference evidence="3 4" key="1">
    <citation type="journal article" date="2015" name="Genome Announc.">
        <title>Draft Genome Sequence of Burkholderia sp. Strain PML1(12), an Ectomycorrhizosphere-Inhabiting Bacterium with Effective Mineral-Weathering Ability.</title>
        <authorList>
            <person name="Uroz S."/>
            <person name="Oger P."/>
        </authorList>
    </citation>
    <scope>NUCLEOTIDE SEQUENCE [LARGE SCALE GENOMIC DNA]</scope>
    <source>
        <strain evidence="4">PML1(12)</strain>
    </source>
</reference>
<protein>
    <submittedName>
        <fullName evidence="3">MxaC</fullName>
    </submittedName>
</protein>
<name>A0A0J1G3J0_9BURK</name>
<dbReference type="PATRIC" id="fig|908627.4.peg.1844"/>
<dbReference type="EMBL" id="AEJF01000062">
    <property type="protein sequence ID" value="KLU26763.1"/>
    <property type="molecule type" value="Genomic_DNA"/>
</dbReference>
<dbReference type="Gene3D" id="3.40.50.410">
    <property type="entry name" value="von Willebrand factor, type A domain"/>
    <property type="match status" value="1"/>
</dbReference>
<keyword evidence="1" id="KW-0472">Membrane</keyword>
<evidence type="ECO:0000313" key="4">
    <source>
        <dbReference type="Proteomes" id="UP000035963"/>
    </source>
</evidence>
<organism evidence="3 4">
    <name type="scientific">Caballeronia mineralivorans PML1(12)</name>
    <dbReference type="NCBI Taxonomy" id="908627"/>
    <lineage>
        <taxon>Bacteria</taxon>
        <taxon>Pseudomonadati</taxon>
        <taxon>Pseudomonadota</taxon>
        <taxon>Betaproteobacteria</taxon>
        <taxon>Burkholderiales</taxon>
        <taxon>Burkholderiaceae</taxon>
        <taxon>Caballeronia</taxon>
    </lineage>
</organism>
<dbReference type="CDD" id="cd00198">
    <property type="entry name" value="vWFA"/>
    <property type="match status" value="1"/>
</dbReference>
<feature type="domain" description="VWFA" evidence="2">
    <location>
        <begin position="85"/>
        <end position="280"/>
    </location>
</feature>
<dbReference type="RefSeq" id="WP_047846139.1">
    <property type="nucleotide sequence ID" value="NZ_AEJF01000062.1"/>
</dbReference>
<sequence length="326" mass="36009">MTSPIDFAQPWALALLPLALLPLLRRRGDTLSFSHVTWLPVDRAGQAIGALWRACAVLTIIAIVIGLAGPGRSNLQVVRTGTGAEILILMDRSSSMDDTMGHQPIDTRGMSKNEVARHSLTRFVDERPNDRLAFMMFGISPVPVVRFTANHEIIQDAIAGTGIGRGMPDTQLDRGLRAAIGQFDGRRYEARRAIVLVSDGGARLDVQARRDIEDGLARNQIDLYFIYLRSGVYSPDLRAIAANDTSEEAELHRFFVTLKSPYHLYQAGDADAMAAAMADINRRQKSEVSFVERLPRQDRSAWCYAAALVSCVLLLALHTIQVRSWA</sequence>
<dbReference type="SUPFAM" id="SSF53300">
    <property type="entry name" value="vWA-like"/>
    <property type="match status" value="1"/>
</dbReference>
<dbReference type="AlphaFoldDB" id="A0A0J1G3J0"/>
<keyword evidence="4" id="KW-1185">Reference proteome</keyword>
<proteinExistence type="predicted"/>
<keyword evidence="1" id="KW-0812">Transmembrane</keyword>
<comment type="caution">
    <text evidence="3">The sequence shown here is derived from an EMBL/GenBank/DDBJ whole genome shotgun (WGS) entry which is preliminary data.</text>
</comment>
<evidence type="ECO:0000313" key="3">
    <source>
        <dbReference type="EMBL" id="KLU26763.1"/>
    </source>
</evidence>
<dbReference type="PROSITE" id="PS50234">
    <property type="entry name" value="VWFA"/>
    <property type="match status" value="1"/>
</dbReference>